<evidence type="ECO:0000256" key="1">
    <source>
        <dbReference type="SAM" id="MobiDB-lite"/>
    </source>
</evidence>
<accession>A0A3D1JI88</accession>
<dbReference type="SUPFAM" id="SSF54106">
    <property type="entry name" value="LysM domain"/>
    <property type="match status" value="1"/>
</dbReference>
<dbReference type="Pfam" id="PF01476">
    <property type="entry name" value="LysM"/>
    <property type="match status" value="1"/>
</dbReference>
<evidence type="ECO:0000313" key="4">
    <source>
        <dbReference type="EMBL" id="HCE18222.1"/>
    </source>
</evidence>
<keyword evidence="2" id="KW-0472">Membrane</keyword>
<dbReference type="InterPro" id="IPR036779">
    <property type="entry name" value="LysM_dom_sf"/>
</dbReference>
<dbReference type="InterPro" id="IPR018392">
    <property type="entry name" value="LysM"/>
</dbReference>
<organism evidence="4 5">
    <name type="scientific">Anaerolinea thermolimosa</name>
    <dbReference type="NCBI Taxonomy" id="229919"/>
    <lineage>
        <taxon>Bacteria</taxon>
        <taxon>Bacillati</taxon>
        <taxon>Chloroflexota</taxon>
        <taxon>Anaerolineae</taxon>
        <taxon>Anaerolineales</taxon>
        <taxon>Anaerolineaceae</taxon>
        <taxon>Anaerolinea</taxon>
    </lineage>
</organism>
<keyword evidence="2" id="KW-0812">Transmembrane</keyword>
<dbReference type="PROSITE" id="PS51782">
    <property type="entry name" value="LYSM"/>
    <property type="match status" value="1"/>
</dbReference>
<dbReference type="AlphaFoldDB" id="A0A3D1JI88"/>
<dbReference type="Gene3D" id="3.10.350.10">
    <property type="entry name" value="LysM domain"/>
    <property type="match status" value="1"/>
</dbReference>
<feature type="compositionally biased region" description="Pro residues" evidence="1">
    <location>
        <begin position="104"/>
        <end position="114"/>
    </location>
</feature>
<dbReference type="OrthoDB" id="167020at2"/>
<proteinExistence type="predicted"/>
<evidence type="ECO:0000256" key="2">
    <source>
        <dbReference type="SAM" id="Phobius"/>
    </source>
</evidence>
<dbReference type="CDD" id="cd00118">
    <property type="entry name" value="LysM"/>
    <property type="match status" value="1"/>
</dbReference>
<name>A0A3D1JI88_9CHLR</name>
<feature type="region of interest" description="Disordered" evidence="1">
    <location>
        <begin position="99"/>
        <end position="129"/>
    </location>
</feature>
<dbReference type="Proteomes" id="UP000264141">
    <property type="component" value="Unassembled WGS sequence"/>
</dbReference>
<sequence length="177" mass="19245">MFFRMPRYFWISLLVLPLLWLGRVNHAAAQGIPTSTPMPDGAIVHIVAEGESLAMIAASYGVSMEEIRGLNGMAPTSNLIFPGQKLIIRLAPTVTLTPTITPVTPRPTRTPTPVTPTRTPVPTRTPLPTFTPTPTLSPLIAASTELVTHFRRPLLIGMIVVCALGLVWTIWAGFRKS</sequence>
<evidence type="ECO:0000259" key="3">
    <source>
        <dbReference type="PROSITE" id="PS51782"/>
    </source>
</evidence>
<protein>
    <submittedName>
        <fullName evidence="4">LysM domain-containing protein</fullName>
    </submittedName>
</protein>
<gene>
    <name evidence="4" type="ORF">DEQ80_10215</name>
</gene>
<dbReference type="STRING" id="229919.GCA_001050195_00248"/>
<evidence type="ECO:0000313" key="5">
    <source>
        <dbReference type="Proteomes" id="UP000264141"/>
    </source>
</evidence>
<comment type="caution">
    <text evidence="4">The sequence shown here is derived from an EMBL/GenBank/DDBJ whole genome shotgun (WGS) entry which is preliminary data.</text>
</comment>
<dbReference type="SMART" id="SM00257">
    <property type="entry name" value="LysM"/>
    <property type="match status" value="1"/>
</dbReference>
<reference evidence="4 5" key="1">
    <citation type="journal article" date="2018" name="Nat. Biotechnol.">
        <title>A standardized bacterial taxonomy based on genome phylogeny substantially revises the tree of life.</title>
        <authorList>
            <person name="Parks D.H."/>
            <person name="Chuvochina M."/>
            <person name="Waite D.W."/>
            <person name="Rinke C."/>
            <person name="Skarshewski A."/>
            <person name="Chaumeil P.A."/>
            <person name="Hugenholtz P."/>
        </authorList>
    </citation>
    <scope>NUCLEOTIDE SEQUENCE [LARGE SCALE GENOMIC DNA]</scope>
    <source>
        <strain evidence="4">UBA8781</strain>
    </source>
</reference>
<dbReference type="RefSeq" id="WP_062188964.1">
    <property type="nucleotide sequence ID" value="NZ_DF967965.1"/>
</dbReference>
<keyword evidence="2" id="KW-1133">Transmembrane helix</keyword>
<feature type="domain" description="LysM" evidence="3">
    <location>
        <begin position="43"/>
        <end position="88"/>
    </location>
</feature>
<feature type="transmembrane region" description="Helical" evidence="2">
    <location>
        <begin position="154"/>
        <end position="174"/>
    </location>
</feature>
<dbReference type="EMBL" id="DPBP01000041">
    <property type="protein sequence ID" value="HCE18222.1"/>
    <property type="molecule type" value="Genomic_DNA"/>
</dbReference>